<evidence type="ECO:0000256" key="1">
    <source>
        <dbReference type="SAM" id="MobiDB-lite"/>
    </source>
</evidence>
<dbReference type="AlphaFoldDB" id="A0AAN6TT60"/>
<dbReference type="Proteomes" id="UP001302602">
    <property type="component" value="Unassembled WGS sequence"/>
</dbReference>
<evidence type="ECO:0000313" key="2">
    <source>
        <dbReference type="EMBL" id="KAK4120268.1"/>
    </source>
</evidence>
<gene>
    <name evidence="2" type="ORF">N657DRAFT_165263</name>
</gene>
<dbReference type="EMBL" id="MU853240">
    <property type="protein sequence ID" value="KAK4120268.1"/>
    <property type="molecule type" value="Genomic_DNA"/>
</dbReference>
<evidence type="ECO:0000313" key="3">
    <source>
        <dbReference type="Proteomes" id="UP001302602"/>
    </source>
</evidence>
<name>A0AAN6TT60_9PEZI</name>
<proteinExistence type="predicted"/>
<feature type="region of interest" description="Disordered" evidence="1">
    <location>
        <begin position="126"/>
        <end position="157"/>
    </location>
</feature>
<accession>A0AAN6TT60</accession>
<reference evidence="2" key="1">
    <citation type="journal article" date="2023" name="Mol. Phylogenet. Evol.">
        <title>Genome-scale phylogeny and comparative genomics of the fungal order Sordariales.</title>
        <authorList>
            <person name="Hensen N."/>
            <person name="Bonometti L."/>
            <person name="Westerberg I."/>
            <person name="Brannstrom I.O."/>
            <person name="Guillou S."/>
            <person name="Cros-Aarteil S."/>
            <person name="Calhoun S."/>
            <person name="Haridas S."/>
            <person name="Kuo A."/>
            <person name="Mondo S."/>
            <person name="Pangilinan J."/>
            <person name="Riley R."/>
            <person name="LaButti K."/>
            <person name="Andreopoulos B."/>
            <person name="Lipzen A."/>
            <person name="Chen C."/>
            <person name="Yan M."/>
            <person name="Daum C."/>
            <person name="Ng V."/>
            <person name="Clum A."/>
            <person name="Steindorff A."/>
            <person name="Ohm R.A."/>
            <person name="Martin F."/>
            <person name="Silar P."/>
            <person name="Natvig D.O."/>
            <person name="Lalanne C."/>
            <person name="Gautier V."/>
            <person name="Ament-Velasquez S.L."/>
            <person name="Kruys A."/>
            <person name="Hutchinson M.I."/>
            <person name="Powell A.J."/>
            <person name="Barry K."/>
            <person name="Miller A.N."/>
            <person name="Grigoriev I.V."/>
            <person name="Debuchy R."/>
            <person name="Gladieux P."/>
            <person name="Hiltunen Thoren M."/>
            <person name="Johannesson H."/>
        </authorList>
    </citation>
    <scope>NUCLEOTIDE SEQUENCE</scope>
    <source>
        <strain evidence="2">CBS 731.68</strain>
    </source>
</reference>
<dbReference type="GeneID" id="87822812"/>
<reference evidence="2" key="2">
    <citation type="submission" date="2023-05" db="EMBL/GenBank/DDBJ databases">
        <authorList>
            <consortium name="Lawrence Berkeley National Laboratory"/>
            <person name="Steindorff A."/>
            <person name="Hensen N."/>
            <person name="Bonometti L."/>
            <person name="Westerberg I."/>
            <person name="Brannstrom I.O."/>
            <person name="Guillou S."/>
            <person name="Cros-Aarteil S."/>
            <person name="Calhoun S."/>
            <person name="Haridas S."/>
            <person name="Kuo A."/>
            <person name="Mondo S."/>
            <person name="Pangilinan J."/>
            <person name="Riley R."/>
            <person name="Labutti K."/>
            <person name="Andreopoulos B."/>
            <person name="Lipzen A."/>
            <person name="Chen C."/>
            <person name="Yanf M."/>
            <person name="Daum C."/>
            <person name="Ng V."/>
            <person name="Clum A."/>
            <person name="Ohm R."/>
            <person name="Martin F."/>
            <person name="Silar P."/>
            <person name="Natvig D."/>
            <person name="Lalanne C."/>
            <person name="Gautier V."/>
            <person name="Ament-Velasquez S.L."/>
            <person name="Kruys A."/>
            <person name="Hutchinson M.I."/>
            <person name="Powell A.J."/>
            <person name="Barry K."/>
            <person name="Miller A.N."/>
            <person name="Grigoriev I.V."/>
            <person name="Debuchy R."/>
            <person name="Gladieux P."/>
            <person name="Thoren M.H."/>
            <person name="Johannesson H."/>
        </authorList>
    </citation>
    <scope>NUCLEOTIDE SEQUENCE</scope>
    <source>
        <strain evidence="2">CBS 731.68</strain>
    </source>
</reference>
<keyword evidence="3" id="KW-1185">Reference proteome</keyword>
<organism evidence="2 3">
    <name type="scientific">Parathielavia appendiculata</name>
    <dbReference type="NCBI Taxonomy" id="2587402"/>
    <lineage>
        <taxon>Eukaryota</taxon>
        <taxon>Fungi</taxon>
        <taxon>Dikarya</taxon>
        <taxon>Ascomycota</taxon>
        <taxon>Pezizomycotina</taxon>
        <taxon>Sordariomycetes</taxon>
        <taxon>Sordariomycetidae</taxon>
        <taxon>Sordariales</taxon>
        <taxon>Chaetomiaceae</taxon>
        <taxon>Parathielavia</taxon>
    </lineage>
</organism>
<protein>
    <submittedName>
        <fullName evidence="2">Uncharacterized protein</fullName>
    </submittedName>
</protein>
<dbReference type="RefSeq" id="XP_062644039.1">
    <property type="nucleotide sequence ID" value="XM_062786046.1"/>
</dbReference>
<feature type="compositionally biased region" description="Pro residues" evidence="1">
    <location>
        <begin position="136"/>
        <end position="145"/>
    </location>
</feature>
<sequence length="157" mass="17290">MIPRPLPAEDTSHESSLAKGTDTCTQVTPPRHRACSGPISARAITSTNASANLEPEPQWASAANNARASFSDGPMRELPGRRFRRRCGLRRDTGPVTKTFKREVTTPLYSWHKPNPPRKACNRALRSQTSFSRFSPPSPNPPFLILPPVRGTSARMS</sequence>
<feature type="region of interest" description="Disordered" evidence="1">
    <location>
        <begin position="1"/>
        <end position="37"/>
    </location>
</feature>
<comment type="caution">
    <text evidence="2">The sequence shown here is derived from an EMBL/GenBank/DDBJ whole genome shotgun (WGS) entry which is preliminary data.</text>
</comment>